<reference evidence="4 5" key="1">
    <citation type="submission" date="2019-07" db="EMBL/GenBank/DDBJ databases">
        <authorList>
            <person name="Hibberd C M."/>
            <person name="Gehrig L. J."/>
            <person name="Chang H.-W."/>
            <person name="Venkatesh S."/>
        </authorList>
    </citation>
    <scope>NUCLEOTIDE SEQUENCE [LARGE SCALE GENOMIC DNA]</scope>
    <source>
        <strain evidence="4">Ruminococcus_torques_SSTS_Bg7063</strain>
    </source>
</reference>
<dbReference type="InterPro" id="IPR016518">
    <property type="entry name" value="Alpha-L-fucosidase"/>
</dbReference>
<sequence length="775" mass="89699">MNKICFREEAKDWNEALPIGNGFLGAMVFGKTGTERLQINEDSVWTGSFMERVNPDARENYTKVRELLLNGEIEQAELLAERSMYATYPHMRHYQTLGDVWIDFYKQRGKTIFKKDQGGLLSVQHESVEVQTYNRELDISRAVGKIQYESEKGKYEREFFASNPDHIIVYQMKSVDGELLNFDLSLTRKDNRSGRGSSFCDGTEVLDGNKIRLYGKQGGDHGIAFELLVQVRTKNGKISRMGSHLLVEDAKEATLFITARTSFRSEHPLQWCMDVLSNAEKESYGTLQERHIKDYLSYYEKSNLKLNYKNSYEHLTTPERLEQMRNGIEDIELINTYYNFARYLLISSSREGSLPSNLQGIWNEEFEPMWGSKYTININIEMNYWIAEKTGLSKLHMPLLEHLQRMYPHGKDVAEKMYGIDGFCCHHNTDIWGDCAPQDNHVSSTLWPMGGAWFCLHLIEHYKYTKDREFLKEYYGILKDSVKFFLQYMVKDAHGKWISGPSSSPENIYLNQKGEAGCLCMGASMDTEIIRELFNGYLEITEENQLPNDLNEAINERLNHMPELQIGKYGQIQEWSEDYDEVEPGHRHISQLFALYPAGQIRMDKTPELAQAAKQTIERRLKYGGGHTGWSKAWIILFYARLWEKEEAWKNLKELLEHATLNNLFDNHPPFQIDGNFGGACGLLEMLIQDYSDKVFLLPALPNSLLNGEVNGICLKSGAVLDMKWKEGNIDEIRITATRDCKFTLVTEEEYPLHLKKDQTVFLDKNFKERGRKTK</sequence>
<dbReference type="InterPro" id="IPR012341">
    <property type="entry name" value="6hp_glycosidase-like_sf"/>
</dbReference>
<gene>
    <name evidence="4" type="ORF">RTSSTS7063_02471</name>
</gene>
<dbReference type="EMBL" id="CABHNA010000086">
    <property type="protein sequence ID" value="VUX18925.1"/>
    <property type="molecule type" value="Genomic_DNA"/>
</dbReference>
<dbReference type="RefSeq" id="WP_144367693.1">
    <property type="nucleotide sequence ID" value="NZ_CABHNA010000086.1"/>
</dbReference>
<dbReference type="Gene3D" id="1.50.10.10">
    <property type="match status" value="1"/>
</dbReference>
<evidence type="ECO:0000259" key="1">
    <source>
        <dbReference type="Pfam" id="PF14498"/>
    </source>
</evidence>
<dbReference type="PANTHER" id="PTHR31084:SF0">
    <property type="entry name" value="ALPHA-L-FUCOSIDASE 2"/>
    <property type="match status" value="1"/>
</dbReference>
<dbReference type="InterPro" id="IPR027414">
    <property type="entry name" value="GH95_N_dom"/>
</dbReference>
<dbReference type="AlphaFoldDB" id="A0A564UHB9"/>
<feature type="domain" description="Glycosyl hydrolase family 95 N-terminal" evidence="1">
    <location>
        <begin position="7"/>
        <end position="265"/>
    </location>
</feature>
<evidence type="ECO:0000313" key="5">
    <source>
        <dbReference type="Proteomes" id="UP000363661"/>
    </source>
</evidence>
<dbReference type="GO" id="GO:0005975">
    <property type="term" value="P:carbohydrate metabolic process"/>
    <property type="evidence" value="ECO:0007669"/>
    <property type="project" value="InterPro"/>
</dbReference>
<evidence type="ECO:0000259" key="3">
    <source>
        <dbReference type="Pfam" id="PF22124"/>
    </source>
</evidence>
<dbReference type="Pfam" id="PF14498">
    <property type="entry name" value="Glyco_hyd_65N_2"/>
    <property type="match status" value="1"/>
</dbReference>
<dbReference type="InterPro" id="IPR054363">
    <property type="entry name" value="GH95_cat"/>
</dbReference>
<name>A0A564UHB9_9FIRM</name>
<dbReference type="SUPFAM" id="SSF48208">
    <property type="entry name" value="Six-hairpin glycosidases"/>
    <property type="match status" value="1"/>
</dbReference>
<feature type="domain" description="Glycosyl hydrolase family 95 catalytic" evidence="3">
    <location>
        <begin position="283"/>
        <end position="687"/>
    </location>
</feature>
<accession>A0A564UHB9</accession>
<dbReference type="PIRSF" id="PIRSF007663">
    <property type="entry name" value="UCP007663"/>
    <property type="match status" value="1"/>
</dbReference>
<dbReference type="InterPro" id="IPR008928">
    <property type="entry name" value="6-hairpin_glycosidase_sf"/>
</dbReference>
<keyword evidence="5" id="KW-1185">Reference proteome</keyword>
<dbReference type="InterPro" id="IPR049053">
    <property type="entry name" value="AFCA-like_C"/>
</dbReference>
<organism evidence="4 5">
    <name type="scientific">[Ruminococcus] torques</name>
    <dbReference type="NCBI Taxonomy" id="33039"/>
    <lineage>
        <taxon>Bacteria</taxon>
        <taxon>Bacillati</taxon>
        <taxon>Bacillota</taxon>
        <taxon>Clostridia</taxon>
        <taxon>Lachnospirales</taxon>
        <taxon>Lachnospiraceae</taxon>
        <taxon>Mediterraneibacter</taxon>
    </lineage>
</organism>
<protein>
    <submittedName>
        <fullName evidence="4">Uncharacterized protein</fullName>
    </submittedName>
</protein>
<proteinExistence type="predicted"/>
<evidence type="ECO:0000313" key="4">
    <source>
        <dbReference type="EMBL" id="VUX18925.1"/>
    </source>
</evidence>
<dbReference type="Proteomes" id="UP000363661">
    <property type="component" value="Unassembled WGS sequence"/>
</dbReference>
<dbReference type="Pfam" id="PF22124">
    <property type="entry name" value="Glyco_hydro_95_cat"/>
    <property type="match status" value="1"/>
</dbReference>
<dbReference type="GO" id="GO:0004560">
    <property type="term" value="F:alpha-L-fucosidase activity"/>
    <property type="evidence" value="ECO:0007669"/>
    <property type="project" value="InterPro"/>
</dbReference>
<dbReference type="PANTHER" id="PTHR31084">
    <property type="entry name" value="ALPHA-L-FUCOSIDASE 2"/>
    <property type="match status" value="1"/>
</dbReference>
<feature type="domain" description="Alpha fucosidase A-like C-terminal" evidence="2">
    <location>
        <begin position="692"/>
        <end position="757"/>
    </location>
</feature>
<dbReference type="Pfam" id="PF21307">
    <property type="entry name" value="Glyco_hydro_95_C"/>
    <property type="match status" value="1"/>
</dbReference>
<evidence type="ECO:0000259" key="2">
    <source>
        <dbReference type="Pfam" id="PF21307"/>
    </source>
</evidence>